<organism evidence="3 4">
    <name type="scientific">Paenibacillus helianthi</name>
    <dbReference type="NCBI Taxonomy" id="1349432"/>
    <lineage>
        <taxon>Bacteria</taxon>
        <taxon>Bacillati</taxon>
        <taxon>Bacillota</taxon>
        <taxon>Bacilli</taxon>
        <taxon>Bacillales</taxon>
        <taxon>Paenibacillaceae</taxon>
        <taxon>Paenibacillus</taxon>
    </lineage>
</organism>
<evidence type="ECO:0000313" key="3">
    <source>
        <dbReference type="EMBL" id="OKP82723.1"/>
    </source>
</evidence>
<evidence type="ECO:0000256" key="1">
    <source>
        <dbReference type="SAM" id="SignalP"/>
    </source>
</evidence>
<name>A0ABX3EJT7_9BACL</name>
<sequence>MNQPGFLLQRLRRTPYSILAVCAIMLLSLMSSAAKAEPVMGNQIKPILIHNSYVLFPGKLAPYTKSGKLMVPIRPFSMALGAQMTYNVPAKSISVSLLGQTVNHIRAGQISAETGEGRAISLEVAPELREGVLFVPISPVLGALKSVRWENMGNNINRYTLSIQGRMGVTLPQTGPWLSVTPFTGVSGENYNPFYPVVLTQDSSGKGYRLNLSVINTSGFDIPKASSELVLVAVDSQGQAIVRRVPGPSVQTPKAAALSVTADIPSAAQYVIYNSRTVSKGQ</sequence>
<comment type="caution">
    <text evidence="3">The sequence shown here is derived from an EMBL/GenBank/DDBJ whole genome shotgun (WGS) entry which is preliminary data.</text>
</comment>
<reference evidence="3 4" key="1">
    <citation type="submission" date="2016-03" db="EMBL/GenBank/DDBJ databases">
        <authorList>
            <person name="Sant'Anna F.H."/>
            <person name="Ambrosini A."/>
            <person name="Souza R."/>
            <person name="Bach E."/>
            <person name="Fernandes G."/>
            <person name="Balsanelli E."/>
            <person name="Baura V.A."/>
            <person name="Souza E.M."/>
            <person name="Passaglia L."/>
        </authorList>
    </citation>
    <scope>NUCLEOTIDE SEQUENCE [LARGE SCALE GENOMIC DNA]</scope>
    <source>
        <strain evidence="3 4">P26E</strain>
    </source>
</reference>
<keyword evidence="4" id="KW-1185">Reference proteome</keyword>
<dbReference type="RefSeq" id="WP_074108731.1">
    <property type="nucleotide sequence ID" value="NZ_LVWI01000068.1"/>
</dbReference>
<accession>A0ABX3EJT7</accession>
<dbReference type="EMBL" id="LVWI01000068">
    <property type="protein sequence ID" value="OKP82723.1"/>
    <property type="molecule type" value="Genomic_DNA"/>
</dbReference>
<evidence type="ECO:0000259" key="2">
    <source>
        <dbReference type="Pfam" id="PF07833"/>
    </source>
</evidence>
<feature type="signal peptide" evidence="1">
    <location>
        <begin position="1"/>
        <end position="36"/>
    </location>
</feature>
<gene>
    <name evidence="3" type="ORF">A3844_23830</name>
</gene>
<dbReference type="Gene3D" id="3.30.457.10">
    <property type="entry name" value="Copper amine oxidase-like, N-terminal domain"/>
    <property type="match status" value="1"/>
</dbReference>
<feature type="domain" description="Copper amine oxidase-like N-terminal" evidence="2">
    <location>
        <begin position="59"/>
        <end position="153"/>
    </location>
</feature>
<dbReference type="InterPro" id="IPR036582">
    <property type="entry name" value="Mao_N_sf"/>
</dbReference>
<protein>
    <recommendedName>
        <fullName evidence="2">Copper amine oxidase-like N-terminal domain-containing protein</fullName>
    </recommendedName>
</protein>
<keyword evidence="1" id="KW-0732">Signal</keyword>
<feature type="chain" id="PRO_5046247044" description="Copper amine oxidase-like N-terminal domain-containing protein" evidence="1">
    <location>
        <begin position="37"/>
        <end position="282"/>
    </location>
</feature>
<dbReference type="Pfam" id="PF07833">
    <property type="entry name" value="Cu_amine_oxidN1"/>
    <property type="match status" value="1"/>
</dbReference>
<dbReference type="Proteomes" id="UP000186058">
    <property type="component" value="Unassembled WGS sequence"/>
</dbReference>
<evidence type="ECO:0000313" key="4">
    <source>
        <dbReference type="Proteomes" id="UP000186058"/>
    </source>
</evidence>
<dbReference type="SUPFAM" id="SSF55383">
    <property type="entry name" value="Copper amine oxidase, domain N"/>
    <property type="match status" value="1"/>
</dbReference>
<proteinExistence type="predicted"/>
<dbReference type="InterPro" id="IPR012854">
    <property type="entry name" value="Cu_amine_oxidase-like_N"/>
</dbReference>